<dbReference type="Proteomes" id="UP000001357">
    <property type="component" value="Unassembled WGS sequence"/>
</dbReference>
<dbReference type="InterPro" id="IPR013548">
    <property type="entry name" value="Plexin_cytoplasmic_RasGAP_dom"/>
</dbReference>
<dbReference type="STRING" id="81824.A9UUN0"/>
<dbReference type="KEGG" id="mbr:MONBRDRAFT_15815"/>
<evidence type="ECO:0000313" key="4">
    <source>
        <dbReference type="Proteomes" id="UP000001357"/>
    </source>
</evidence>
<dbReference type="Pfam" id="PF08337">
    <property type="entry name" value="Plexin_cytopl"/>
    <property type="match status" value="1"/>
</dbReference>
<feature type="domain" description="Plexin cytoplasmic RhoGTPase-binding" evidence="2">
    <location>
        <begin position="131"/>
        <end position="230"/>
    </location>
</feature>
<organism evidence="3 4">
    <name type="scientific">Monosiga brevicollis</name>
    <name type="common">Choanoflagellate</name>
    <dbReference type="NCBI Taxonomy" id="81824"/>
    <lineage>
        <taxon>Eukaryota</taxon>
        <taxon>Choanoflagellata</taxon>
        <taxon>Craspedida</taxon>
        <taxon>Salpingoecidae</taxon>
        <taxon>Monosiga</taxon>
    </lineage>
</organism>
<dbReference type="AlphaFoldDB" id="A9UUN0"/>
<protein>
    <submittedName>
        <fullName evidence="3">Uncharacterized protein</fullName>
    </submittedName>
</protein>
<gene>
    <name evidence="3" type="ORF">MONBRDRAFT_15815</name>
</gene>
<dbReference type="Pfam" id="PF20170">
    <property type="entry name" value="Plexin_RBD"/>
    <property type="match status" value="1"/>
</dbReference>
<dbReference type="RefSeq" id="XP_001744227.1">
    <property type="nucleotide sequence ID" value="XM_001744175.1"/>
</dbReference>
<evidence type="ECO:0000259" key="1">
    <source>
        <dbReference type="Pfam" id="PF08337"/>
    </source>
</evidence>
<dbReference type="PANTHER" id="PTHR22625">
    <property type="entry name" value="PLEXIN"/>
    <property type="match status" value="1"/>
</dbReference>
<sequence length="441" mass="49437">FKAMLLDESFVLEFIGGLEAQGRGFAIRDRCQVASLLTLALRDDPEYLFHILEMLLAQQVEQSVKRNHAKLLLRRTESVAEKLLTTCLSLGMYGHIRHHAAAELFNLYQALTMQTEKGPMDAVTGAAMYTLNADTLLRERVDYQTVEVTARLSDGTTISTTCLDCDTISQVTAKLRRHHESEVEKTVLSELIDGVLREDGSGRILQDVDETSLVTARSVQLNTLRHYGLVRAVSCTILSRQAFEADLAAQSGRRPNKRRFTRGSVSQTSDGAQATLAQWHLVKTETEAAANKMPSEVFLTYLMTVKMTVQPFVEKLLDAMFNAKAYPVVVKRVFDLLDRLAGEQGMTDPEVLHVWKNNAVTLRFWINLIKNPEFLFEVDKSLAVNSCLSTVAQVVMDASSTSEQQLGKHSPANKHLYRTEVAAYKNKVHHQHEPDVGRDVF</sequence>
<dbReference type="PANTHER" id="PTHR22625:SF70">
    <property type="entry name" value="PLEXIN A, ISOFORM A"/>
    <property type="match status" value="1"/>
</dbReference>
<dbReference type="InterPro" id="IPR008936">
    <property type="entry name" value="Rho_GTPase_activation_prot"/>
</dbReference>
<feature type="domain" description="Plexin cytoplasmic RasGAP" evidence="1">
    <location>
        <begin position="1"/>
        <end position="430"/>
    </location>
</feature>
<proteinExistence type="predicted"/>
<dbReference type="EMBL" id="CH991546">
    <property type="protein sequence ID" value="EDQ90930.1"/>
    <property type="molecule type" value="Genomic_DNA"/>
</dbReference>
<reference evidence="3 4" key="1">
    <citation type="journal article" date="2008" name="Nature">
        <title>The genome of the choanoflagellate Monosiga brevicollis and the origin of metazoans.</title>
        <authorList>
            <consortium name="JGI Sequencing"/>
            <person name="King N."/>
            <person name="Westbrook M.J."/>
            <person name="Young S.L."/>
            <person name="Kuo A."/>
            <person name="Abedin M."/>
            <person name="Chapman J."/>
            <person name="Fairclough S."/>
            <person name="Hellsten U."/>
            <person name="Isogai Y."/>
            <person name="Letunic I."/>
            <person name="Marr M."/>
            <person name="Pincus D."/>
            <person name="Putnam N."/>
            <person name="Rokas A."/>
            <person name="Wright K.J."/>
            <person name="Zuzow R."/>
            <person name="Dirks W."/>
            <person name="Good M."/>
            <person name="Goodstein D."/>
            <person name="Lemons D."/>
            <person name="Li W."/>
            <person name="Lyons J.B."/>
            <person name="Morris A."/>
            <person name="Nichols S."/>
            <person name="Richter D.J."/>
            <person name="Salamov A."/>
            <person name="Bork P."/>
            <person name="Lim W.A."/>
            <person name="Manning G."/>
            <person name="Miller W.T."/>
            <person name="McGinnis W."/>
            <person name="Shapiro H."/>
            <person name="Tjian R."/>
            <person name="Grigoriev I.V."/>
            <person name="Rokhsar D."/>
        </authorList>
    </citation>
    <scope>NUCLEOTIDE SEQUENCE [LARGE SCALE GENOMIC DNA]</scope>
    <source>
        <strain evidence="4">MX1 / ATCC 50154</strain>
    </source>
</reference>
<dbReference type="GeneID" id="5889672"/>
<feature type="non-terminal residue" evidence="3">
    <location>
        <position position="1"/>
    </location>
</feature>
<keyword evidence="4" id="KW-1185">Reference proteome</keyword>
<evidence type="ECO:0000313" key="3">
    <source>
        <dbReference type="EMBL" id="EDQ90930.1"/>
    </source>
</evidence>
<dbReference type="InterPro" id="IPR046800">
    <property type="entry name" value="Plexin_RBD"/>
</dbReference>
<dbReference type="InterPro" id="IPR031148">
    <property type="entry name" value="Plexin"/>
</dbReference>
<dbReference type="InParanoid" id="A9UUN0"/>
<dbReference type="Gene3D" id="1.10.506.10">
    <property type="entry name" value="GTPase Activation - p120gap, domain 1"/>
    <property type="match status" value="2"/>
</dbReference>
<evidence type="ECO:0000259" key="2">
    <source>
        <dbReference type="Pfam" id="PF20170"/>
    </source>
</evidence>
<name>A9UUN0_MONBE</name>
<dbReference type="GO" id="GO:0017154">
    <property type="term" value="F:semaphorin receptor activity"/>
    <property type="evidence" value="ECO:0007669"/>
    <property type="project" value="InterPro"/>
</dbReference>
<dbReference type="SUPFAM" id="SSF48350">
    <property type="entry name" value="GTPase activation domain, GAP"/>
    <property type="match status" value="1"/>
</dbReference>
<dbReference type="eggNOG" id="KOG3610">
    <property type="taxonomic scope" value="Eukaryota"/>
</dbReference>
<accession>A9UUN0</accession>